<dbReference type="eggNOG" id="COG3629">
    <property type="taxonomic scope" value="Bacteria"/>
</dbReference>
<dbReference type="InterPro" id="IPR027417">
    <property type="entry name" value="P-loop_NTPase"/>
</dbReference>
<dbReference type="EMBL" id="JHAC01000044">
    <property type="protein sequence ID" value="EYB67241.1"/>
    <property type="molecule type" value="Genomic_DNA"/>
</dbReference>
<gene>
    <name evidence="1" type="ORF">DEIPH_ctg046orf0043</name>
</gene>
<dbReference type="SUPFAM" id="SSF52540">
    <property type="entry name" value="P-loop containing nucleoside triphosphate hydrolases"/>
    <property type="match status" value="1"/>
</dbReference>
<evidence type="ECO:0000313" key="1">
    <source>
        <dbReference type="EMBL" id="EYB67241.1"/>
    </source>
</evidence>
<keyword evidence="2" id="KW-1185">Reference proteome</keyword>
<comment type="caution">
    <text evidence="1">The sequence shown here is derived from an EMBL/GenBank/DDBJ whole genome shotgun (WGS) entry which is preliminary data.</text>
</comment>
<dbReference type="Gene3D" id="1.10.10.10">
    <property type="entry name" value="Winged helix-like DNA-binding domain superfamily/Winged helix DNA-binding domain"/>
    <property type="match status" value="1"/>
</dbReference>
<organism evidence="1 2">
    <name type="scientific">Deinococcus phoenicis</name>
    <dbReference type="NCBI Taxonomy" id="1476583"/>
    <lineage>
        <taxon>Bacteria</taxon>
        <taxon>Thermotogati</taxon>
        <taxon>Deinococcota</taxon>
        <taxon>Deinococci</taxon>
        <taxon>Deinococcales</taxon>
        <taxon>Deinococcaceae</taxon>
        <taxon>Deinococcus</taxon>
    </lineage>
</organism>
<dbReference type="eggNOG" id="COG3071">
    <property type="taxonomic scope" value="Bacteria"/>
</dbReference>
<dbReference type="Gene3D" id="1.25.40.10">
    <property type="entry name" value="Tetratricopeptide repeat domain"/>
    <property type="match status" value="1"/>
</dbReference>
<dbReference type="PATRIC" id="fig|1476583.3.peg.2716"/>
<dbReference type="eggNOG" id="COG0457">
    <property type="taxonomic scope" value="Bacteria"/>
</dbReference>
<dbReference type="InterPro" id="IPR036388">
    <property type="entry name" value="WH-like_DNA-bd_sf"/>
</dbReference>
<protein>
    <submittedName>
        <fullName evidence="1">Uncharacterized protein</fullName>
    </submittedName>
</protein>
<name>A0A016QML9_9DEIO</name>
<dbReference type="InterPro" id="IPR011990">
    <property type="entry name" value="TPR-like_helical_dom_sf"/>
</dbReference>
<dbReference type="eggNOG" id="COG0470">
    <property type="taxonomic scope" value="Bacteria"/>
</dbReference>
<accession>A0A016QML9</accession>
<dbReference type="SUPFAM" id="SSF48452">
    <property type="entry name" value="TPR-like"/>
    <property type="match status" value="1"/>
</dbReference>
<dbReference type="AlphaFoldDB" id="A0A016QML9"/>
<reference evidence="1 2" key="1">
    <citation type="submission" date="2014-03" db="EMBL/GenBank/DDBJ databases">
        <title>Draft genome sequence of Deinococcus phoenicis 1P10ME.</title>
        <authorList>
            <person name="Stepanov V.G."/>
            <person name="Vaishampayan P."/>
            <person name="Venkateswaran K."/>
            <person name="Fox G.E."/>
        </authorList>
    </citation>
    <scope>NUCLEOTIDE SEQUENCE [LARGE SCALE GENOMIC DNA]</scope>
    <source>
        <strain evidence="1 2">1P10ME</strain>
    </source>
</reference>
<dbReference type="OrthoDB" id="51592at2"/>
<dbReference type="Pfam" id="PF14559">
    <property type="entry name" value="TPR_19"/>
    <property type="match status" value="1"/>
</dbReference>
<proteinExistence type="predicted"/>
<dbReference type="STRING" id="1476583.DEIPH_ctg046orf0043"/>
<dbReference type="Proteomes" id="UP000020492">
    <property type="component" value="Unassembled WGS sequence"/>
</dbReference>
<evidence type="ECO:0000313" key="2">
    <source>
        <dbReference type="Proteomes" id="UP000020492"/>
    </source>
</evidence>
<dbReference type="RefSeq" id="WP_034358973.1">
    <property type="nucleotide sequence ID" value="NZ_JHAC01000044.1"/>
</dbReference>
<sequence length="1046" mass="111517">MSSTMAVLGQRLRALPARRVGLAAWLWGEAGIGKTHASRALLREAPCRSLTLAATLPLAELVRALPRPARLRVWTQIALEGVQEGRAVAAPAADILAALLAQLAPFVLHLEDLHGADAARLELTGQLAAAVARTRGAGLLVTSRLPPPDTWPEGDSVVALERLSPRAAAALLDAEAGAELPPGAAAWVFERARGNPLFTLEYFRLLARQGHLWNSGDRWRWRAPGDEPLPVTVEAIIEQILEGVGAAGAAGRLMAALALLPPGVDDARLTAITALTPQLLAEARLELQRRGVLAPGGFAHPLYREVARKQLRPEQRQALARQAITVFRHDPQRAAHLIDEAQLEPREAAALFLQAAEAAGAGDGDGPHSARLLARAAQHASGPEQVHLALRAARGLREADLPEALRLAELAHHLAPQQAGAAGLYAELLAGQGRLAEAEACLQGLPAEERTGRAWWSRLIRLRGAARHHGGVLELWQAHPELHRQPDPGVVYAVAFASAHSARLGQAASLAGGALAQPDLDAPTRCDLINVLGIVRYNQNDFEGAAQFYAQALEQARAAGLTHLEAVYLSNRAMALGELGQSRARLADLGESLRLYRAQGQLLQATRTQVALADAYLDLARYEEAEELLLESRDFLARLGPSEHLIECEYRLSVLYRHWAPPHGGLLSLRHARAALAHARQLALPGKLAWALCYASTAESCFAGAGEGQRLAQEALTLATQLNAPGPSGMARFALAFALEAAGQPDEALRAFEATEAALLAQGIVDAAQEVGLEADRLSGRRQRAAERLAWFEQAGMKNLAQVTRRYFPGLGEAAGQGTPPGSARPQASPAHLRLEVLGEMRCGPPGACAAVRGRKRRELLAGLLGGRLRGRPDVSRPALMDALYPHAGEDQAAAALKELVHQTRAALGAGVIRTTGDGYALGDLESDAETFLKTGDTALWRGPYLAGEEPASDGLITDTLYGALGTRAQALSADQPAEAARLGRLLCEANPYDLAALALTLNALRAAGNHRSLGRFYHAARQRLLEVGERLPEEWTTFLQGHVGA</sequence>